<gene>
    <name evidence="6" type="ORF">J2S19_004757</name>
</gene>
<keyword evidence="3" id="KW-0233">DNA recombination</keyword>
<dbReference type="InterPro" id="IPR006118">
    <property type="entry name" value="Recombinase_CS"/>
</dbReference>
<evidence type="ECO:0000256" key="3">
    <source>
        <dbReference type="ARBA" id="ARBA00023172"/>
    </source>
</evidence>
<dbReference type="SUPFAM" id="SSF53041">
    <property type="entry name" value="Resolvase-like"/>
    <property type="match status" value="1"/>
</dbReference>
<organism evidence="6 7">
    <name type="scientific">Metabacillus malikii</name>
    <dbReference type="NCBI Taxonomy" id="1504265"/>
    <lineage>
        <taxon>Bacteria</taxon>
        <taxon>Bacillati</taxon>
        <taxon>Bacillota</taxon>
        <taxon>Bacilli</taxon>
        <taxon>Bacillales</taxon>
        <taxon>Bacillaceae</taxon>
        <taxon>Metabacillus</taxon>
    </lineage>
</organism>
<evidence type="ECO:0000259" key="5">
    <source>
        <dbReference type="SMART" id="SM00857"/>
    </source>
</evidence>
<evidence type="ECO:0000313" key="7">
    <source>
        <dbReference type="Proteomes" id="UP001234495"/>
    </source>
</evidence>
<dbReference type="CDD" id="cd00338">
    <property type="entry name" value="Ser_Recombinase"/>
    <property type="match status" value="1"/>
</dbReference>
<dbReference type="PANTHER" id="PTHR30461:SF23">
    <property type="entry name" value="DNA RECOMBINASE-RELATED"/>
    <property type="match status" value="1"/>
</dbReference>
<dbReference type="PANTHER" id="PTHR30461">
    <property type="entry name" value="DNA-INVERTASE FROM LAMBDOID PROPHAGE"/>
    <property type="match status" value="1"/>
</dbReference>
<dbReference type="Gene3D" id="3.40.50.1390">
    <property type="entry name" value="Resolvase, N-terminal catalytic domain"/>
    <property type="match status" value="1"/>
</dbReference>
<protein>
    <recommendedName>
        <fullName evidence="5">Resolvase/invertase-type recombinase catalytic domain-containing protein</fullName>
    </recommendedName>
</protein>
<feature type="domain" description="Resolvase/invertase-type recombinase catalytic" evidence="5">
    <location>
        <begin position="3"/>
        <end position="101"/>
    </location>
</feature>
<comment type="caution">
    <text evidence="6">The sequence shown here is derived from an EMBL/GenBank/DDBJ whole genome shotgun (WGS) entry which is preliminary data.</text>
</comment>
<accession>A0ABT9ZM88</accession>
<evidence type="ECO:0000256" key="4">
    <source>
        <dbReference type="PROSITE-ProRule" id="PRU10137"/>
    </source>
</evidence>
<feature type="active site" description="O-(5'-phospho-DNA)-serine intermediate" evidence="4">
    <location>
        <position position="10"/>
    </location>
</feature>
<dbReference type="InterPro" id="IPR050639">
    <property type="entry name" value="SSR_resolvase"/>
</dbReference>
<name>A0ABT9ZM88_9BACI</name>
<evidence type="ECO:0000256" key="1">
    <source>
        <dbReference type="ARBA" id="ARBA00022908"/>
    </source>
</evidence>
<evidence type="ECO:0000256" key="2">
    <source>
        <dbReference type="ARBA" id="ARBA00023125"/>
    </source>
</evidence>
<keyword evidence="1" id="KW-0229">DNA integration</keyword>
<dbReference type="Pfam" id="PF00239">
    <property type="entry name" value="Resolvase"/>
    <property type="match status" value="1"/>
</dbReference>
<dbReference type="Proteomes" id="UP001234495">
    <property type="component" value="Unassembled WGS sequence"/>
</dbReference>
<sequence>MNVVGYIRVSTQGQAKDGYSLKYQEDEIKAYCEEQGLNLIHIFRDEGISGAKLNEEALEIDRVGLQEMLAQNTVCGGTKHKSIMALRYCESVDTTRVEEIWLRY</sequence>
<keyword evidence="2" id="KW-0238">DNA-binding</keyword>
<reference evidence="6 7" key="1">
    <citation type="submission" date="2023-07" db="EMBL/GenBank/DDBJ databases">
        <title>Genomic Encyclopedia of Type Strains, Phase IV (KMG-IV): sequencing the most valuable type-strain genomes for metagenomic binning, comparative biology and taxonomic classification.</title>
        <authorList>
            <person name="Goeker M."/>
        </authorList>
    </citation>
    <scope>NUCLEOTIDE SEQUENCE [LARGE SCALE GENOMIC DNA]</scope>
    <source>
        <strain evidence="6 7">DSM 29005</strain>
    </source>
</reference>
<proteinExistence type="predicted"/>
<dbReference type="EMBL" id="JAUSUD010000039">
    <property type="protein sequence ID" value="MDQ0233410.1"/>
    <property type="molecule type" value="Genomic_DNA"/>
</dbReference>
<evidence type="ECO:0000313" key="6">
    <source>
        <dbReference type="EMBL" id="MDQ0233410.1"/>
    </source>
</evidence>
<dbReference type="PROSITE" id="PS00397">
    <property type="entry name" value="RECOMBINASES_1"/>
    <property type="match status" value="1"/>
</dbReference>
<dbReference type="InterPro" id="IPR036162">
    <property type="entry name" value="Resolvase-like_N_sf"/>
</dbReference>
<dbReference type="SMART" id="SM00857">
    <property type="entry name" value="Resolvase"/>
    <property type="match status" value="1"/>
</dbReference>
<dbReference type="InterPro" id="IPR006119">
    <property type="entry name" value="Resolv_N"/>
</dbReference>
<keyword evidence="7" id="KW-1185">Reference proteome</keyword>